<organism evidence="2 3">
    <name type="scientific">Eleusine coracana subsp. coracana</name>
    <dbReference type="NCBI Taxonomy" id="191504"/>
    <lineage>
        <taxon>Eukaryota</taxon>
        <taxon>Viridiplantae</taxon>
        <taxon>Streptophyta</taxon>
        <taxon>Embryophyta</taxon>
        <taxon>Tracheophyta</taxon>
        <taxon>Spermatophyta</taxon>
        <taxon>Magnoliopsida</taxon>
        <taxon>Liliopsida</taxon>
        <taxon>Poales</taxon>
        <taxon>Poaceae</taxon>
        <taxon>PACMAD clade</taxon>
        <taxon>Chloridoideae</taxon>
        <taxon>Cynodonteae</taxon>
        <taxon>Eleusininae</taxon>
        <taxon>Eleusine</taxon>
    </lineage>
</organism>
<accession>A0AAV5BP98</accession>
<dbReference type="AlphaFoldDB" id="A0AAV5BP98"/>
<evidence type="ECO:0000313" key="3">
    <source>
        <dbReference type="Proteomes" id="UP001054889"/>
    </source>
</evidence>
<feature type="region of interest" description="Disordered" evidence="1">
    <location>
        <begin position="113"/>
        <end position="132"/>
    </location>
</feature>
<feature type="region of interest" description="Disordered" evidence="1">
    <location>
        <begin position="182"/>
        <end position="256"/>
    </location>
</feature>
<feature type="compositionally biased region" description="Polar residues" evidence="1">
    <location>
        <begin position="229"/>
        <end position="252"/>
    </location>
</feature>
<dbReference type="EMBL" id="BQKI01000002">
    <property type="protein sequence ID" value="GJM88261.1"/>
    <property type="molecule type" value="Genomic_DNA"/>
</dbReference>
<protein>
    <submittedName>
        <fullName evidence="2">Uncharacterized protein</fullName>
    </submittedName>
</protein>
<evidence type="ECO:0000313" key="2">
    <source>
        <dbReference type="EMBL" id="GJM88261.1"/>
    </source>
</evidence>
<name>A0AAV5BP98_ELECO</name>
<evidence type="ECO:0000256" key="1">
    <source>
        <dbReference type="SAM" id="MobiDB-lite"/>
    </source>
</evidence>
<feature type="compositionally biased region" description="Polar residues" evidence="1">
    <location>
        <begin position="182"/>
        <end position="194"/>
    </location>
</feature>
<gene>
    <name evidence="2" type="primary">ga04301</name>
    <name evidence="2" type="ORF">PR202_ga04301</name>
</gene>
<sequence length="395" mass="44103">MRFSRLRVFFPPNYSSVEMWLIISLSPVGGLVVYFPQDHNQQVKNLDETCYAVGAVHEEQVHNLRQGLEERFGYLPQHVILSIFQYMQDMNQCTASMENPEENMNDANQVINDRSSDNQNLGHGGVNEDGAMDDVVTNKDVDNTIAESGGANGELRKLRAMVKVKVKKTLYMLKMLGSKEQVQSKTKSPYFNSPSVPPFRIFDDEDDLGNYVADPSKRRPVGESGPTFHRQSTSKSQRNSSETSCGQNTNVPNDKVIDDHEDVLIMELLPFTDEISKEFAKRHKCKTTTTVDAEVSSLAISPVVPPEQAAPLAVKTPDGEYVYVSRSPDDVAIIGSKILSQKCSDLSNECDKMYNWSFGSAQHAVGSSSGKMAMYRPRRFSDHIFVGKLNNTSII</sequence>
<reference evidence="2" key="2">
    <citation type="submission" date="2021-12" db="EMBL/GenBank/DDBJ databases">
        <title>Resequencing data analysis of finger millet.</title>
        <authorList>
            <person name="Hatakeyama M."/>
            <person name="Aluri S."/>
            <person name="Balachadran M.T."/>
            <person name="Sivarajan S.R."/>
            <person name="Poveda L."/>
            <person name="Shimizu-Inatsugi R."/>
            <person name="Schlapbach R."/>
            <person name="Sreeman S.M."/>
            <person name="Shimizu K.K."/>
        </authorList>
    </citation>
    <scope>NUCLEOTIDE SEQUENCE</scope>
</reference>
<keyword evidence="3" id="KW-1185">Reference proteome</keyword>
<reference evidence="2" key="1">
    <citation type="journal article" date="2018" name="DNA Res.">
        <title>Multiple hybrid de novo genome assembly of finger millet, an orphan allotetraploid crop.</title>
        <authorList>
            <person name="Hatakeyama M."/>
            <person name="Aluri S."/>
            <person name="Balachadran M.T."/>
            <person name="Sivarajan S.R."/>
            <person name="Patrignani A."/>
            <person name="Gruter S."/>
            <person name="Poveda L."/>
            <person name="Shimizu-Inatsugi R."/>
            <person name="Baeten J."/>
            <person name="Francoijs K.J."/>
            <person name="Nataraja K.N."/>
            <person name="Reddy Y.A.N."/>
            <person name="Phadnis S."/>
            <person name="Ravikumar R.L."/>
            <person name="Schlapbach R."/>
            <person name="Sreeman S.M."/>
            <person name="Shimizu K.K."/>
        </authorList>
    </citation>
    <scope>NUCLEOTIDE SEQUENCE</scope>
</reference>
<comment type="caution">
    <text evidence="2">The sequence shown here is derived from an EMBL/GenBank/DDBJ whole genome shotgun (WGS) entry which is preliminary data.</text>
</comment>
<proteinExistence type="predicted"/>
<dbReference type="Proteomes" id="UP001054889">
    <property type="component" value="Unassembled WGS sequence"/>
</dbReference>